<comment type="caution">
    <text evidence="1">The sequence shown here is derived from an EMBL/GenBank/DDBJ whole genome shotgun (WGS) entry which is preliminary data.</text>
</comment>
<dbReference type="Gene3D" id="3.30.9.10">
    <property type="entry name" value="D-Amino Acid Oxidase, subunit A, domain 2"/>
    <property type="match status" value="1"/>
</dbReference>
<dbReference type="AlphaFoldDB" id="X1EMK6"/>
<proteinExistence type="predicted"/>
<accession>X1EMK6</accession>
<sequence>MSQPTEILRGMGAEISNTRLDPNSVEIFVGENVAPGFFAWIKGEFRP</sequence>
<gene>
    <name evidence="1" type="ORF">S01H4_55466</name>
</gene>
<reference evidence="1" key="1">
    <citation type="journal article" date="2014" name="Front. Microbiol.">
        <title>High frequency of phylogenetically diverse reductive dehalogenase-homologous genes in deep subseafloor sedimentary metagenomes.</title>
        <authorList>
            <person name="Kawai M."/>
            <person name="Futagami T."/>
            <person name="Toyoda A."/>
            <person name="Takaki Y."/>
            <person name="Nishi S."/>
            <person name="Hori S."/>
            <person name="Arai W."/>
            <person name="Tsubouchi T."/>
            <person name="Morono Y."/>
            <person name="Uchiyama I."/>
            <person name="Ito T."/>
            <person name="Fujiyama A."/>
            <person name="Inagaki F."/>
            <person name="Takami H."/>
        </authorList>
    </citation>
    <scope>NUCLEOTIDE SEQUENCE</scope>
    <source>
        <strain evidence="1">Expedition CK06-06</strain>
    </source>
</reference>
<organism evidence="1">
    <name type="scientific">marine sediment metagenome</name>
    <dbReference type="NCBI Taxonomy" id="412755"/>
    <lineage>
        <taxon>unclassified sequences</taxon>
        <taxon>metagenomes</taxon>
        <taxon>ecological metagenomes</taxon>
    </lineage>
</organism>
<feature type="non-terminal residue" evidence="1">
    <location>
        <position position="47"/>
    </location>
</feature>
<protein>
    <submittedName>
        <fullName evidence="1">Uncharacterized protein</fullName>
    </submittedName>
</protein>
<dbReference type="EMBL" id="BART01032016">
    <property type="protein sequence ID" value="GAH18354.1"/>
    <property type="molecule type" value="Genomic_DNA"/>
</dbReference>
<name>X1EMK6_9ZZZZ</name>
<evidence type="ECO:0000313" key="1">
    <source>
        <dbReference type="EMBL" id="GAH18354.1"/>
    </source>
</evidence>